<proteinExistence type="predicted"/>
<accession>A0A7J8UU89</accession>
<name>A0A7J8UU89_9ROSI</name>
<protein>
    <submittedName>
        <fullName evidence="1">Uncharacterized protein</fullName>
    </submittedName>
</protein>
<evidence type="ECO:0000313" key="1">
    <source>
        <dbReference type="EMBL" id="MBA0653960.1"/>
    </source>
</evidence>
<sequence>MRSTKSLIGPILQDFVRRNNMRIPNYPPDMFGPDASRA</sequence>
<dbReference type="OrthoDB" id="10369198at2759"/>
<gene>
    <name evidence="1" type="ORF">Goklo_021056</name>
</gene>
<keyword evidence="2" id="KW-1185">Reference proteome</keyword>
<reference evidence="1 2" key="1">
    <citation type="journal article" date="2019" name="Genome Biol. Evol.">
        <title>Insights into the evolution of the New World diploid cottons (Gossypium, subgenus Houzingenia) based on genome sequencing.</title>
        <authorList>
            <person name="Grover C.E."/>
            <person name="Arick M.A. 2nd"/>
            <person name="Thrash A."/>
            <person name="Conover J.L."/>
            <person name="Sanders W.S."/>
            <person name="Peterson D.G."/>
            <person name="Frelichowski J.E."/>
            <person name="Scheffler J.A."/>
            <person name="Scheffler B.E."/>
            <person name="Wendel J.F."/>
        </authorList>
    </citation>
    <scope>NUCLEOTIDE SEQUENCE [LARGE SCALE GENOMIC DNA]</scope>
    <source>
        <strain evidence="1">57</strain>
        <tissue evidence="1">Leaf</tissue>
    </source>
</reference>
<dbReference type="Proteomes" id="UP000593573">
    <property type="component" value="Unassembled WGS sequence"/>
</dbReference>
<evidence type="ECO:0000313" key="2">
    <source>
        <dbReference type="Proteomes" id="UP000593573"/>
    </source>
</evidence>
<dbReference type="AlphaFoldDB" id="A0A7J8UU89"/>
<organism evidence="1 2">
    <name type="scientific">Gossypium klotzschianum</name>
    <dbReference type="NCBI Taxonomy" id="34286"/>
    <lineage>
        <taxon>Eukaryota</taxon>
        <taxon>Viridiplantae</taxon>
        <taxon>Streptophyta</taxon>
        <taxon>Embryophyta</taxon>
        <taxon>Tracheophyta</taxon>
        <taxon>Spermatophyta</taxon>
        <taxon>Magnoliopsida</taxon>
        <taxon>eudicotyledons</taxon>
        <taxon>Gunneridae</taxon>
        <taxon>Pentapetalae</taxon>
        <taxon>rosids</taxon>
        <taxon>malvids</taxon>
        <taxon>Malvales</taxon>
        <taxon>Malvaceae</taxon>
        <taxon>Malvoideae</taxon>
        <taxon>Gossypium</taxon>
    </lineage>
</organism>
<dbReference type="EMBL" id="JABFAB010000007">
    <property type="protein sequence ID" value="MBA0653960.1"/>
    <property type="molecule type" value="Genomic_DNA"/>
</dbReference>
<comment type="caution">
    <text evidence="1">The sequence shown here is derived from an EMBL/GenBank/DDBJ whole genome shotgun (WGS) entry which is preliminary data.</text>
</comment>